<sequence length="863" mass="95257">MKVAVLDLGTIFAKIFKSSVSPVNPGPSSSPFSQGSASGNTNGSLAQKASFLLLPAPPSPRNLLSSLTSSSSSLPRVPSGKALATHLTGYSTPNSPSHATKPHAANLGVSSFGASTQQANEESGLGSQTTVTSPTPPNTILVRAAPSNANVVMPAMQLNHPSRSPWLHRDVSASGWNTKSMLFNLPDIGEESTDYKESHHSQGKGITRGSAERYISDNVRDSLPEHFTKPVQEAIHHFKCESISSLSSSGQTTPTDLNQSWSGIQSCTTGLSTERSSVYSWTDDEFDKANTQRMHQLFWDVDEMLFEGNVTSQNKTLQAEGKEWTERSLHLRILGKQLILPKDEGFQHFQSRAPSNAYIHPVADLGESSSYMKELCVSGSKLVPTTSPLHKAQDSASNGGLGISELSSYSFLKEEIYGMDGTVEEYLAFDSREHDEEGLDQKKVHLQRKRNKRGIPPVSPNACIKDTVAAEIFDDAWRKAVDYLQELIARFWDEALEELKQTEKRQSNSNRYLPIPVAHIISESASIPPSRGSEARSLSFGSYLFPSQTNRNLNSDLNGVMTIQAKPLQHRHAGSAEKMQNEQEDKSFNIAPQVLSSARNRLGRLGDNSVLSSSRILQTPSRKTQRRLPSITLDPLRSKTPNVYSDEVLRGTKLYTGLDRLPSPSLQIIRNKLPPINSEVAEQHLSVPGSRHSANKTRLPLSRVSSAVPDSAGLRPPRERTAPQEQFTRPNTTHTFRLELSHRRSFTPMDFTNHTWTGQAFLTSPDLWRGHIGPRAAKNRGGMPPSRIVGTCASPFNYTSCDCVFSTVLRLSNGQIVERFLVRIVRYEVEVAVESRSSQFHGRSSRKKHLNFNVFFILFLHSN</sequence>
<gene>
    <name evidence="4" type="ORF">XELAEV_18009111mg</name>
</gene>
<proteinExistence type="inferred from homology"/>
<feature type="region of interest" description="Disordered" evidence="2">
    <location>
        <begin position="114"/>
        <end position="137"/>
    </location>
</feature>
<feature type="region of interest" description="Disordered" evidence="2">
    <location>
        <begin position="685"/>
        <end position="726"/>
    </location>
</feature>
<name>A0A974DRR8_XENLA</name>
<feature type="region of interest" description="Disordered" evidence="2">
    <location>
        <begin position="21"/>
        <end position="41"/>
    </location>
</feature>
<dbReference type="InterPro" id="IPR022194">
    <property type="entry name" value="DUF3719"/>
</dbReference>
<protein>
    <recommendedName>
        <fullName evidence="3">DUF3719 domain-containing protein</fullName>
    </recommendedName>
</protein>
<evidence type="ECO:0000259" key="3">
    <source>
        <dbReference type="Pfam" id="PF12516"/>
    </source>
</evidence>
<feature type="compositionally biased region" description="Low complexity" evidence="2">
    <location>
        <begin position="21"/>
        <end position="39"/>
    </location>
</feature>
<dbReference type="PANTHER" id="PTHR31997">
    <property type="entry name" value="AGAP003710-PA"/>
    <property type="match status" value="1"/>
</dbReference>
<comment type="similarity">
    <text evidence="1">Belongs to the FAM149 family.</text>
</comment>
<accession>A0A974DRR8</accession>
<evidence type="ECO:0000313" key="4">
    <source>
        <dbReference type="EMBL" id="OCT96894.1"/>
    </source>
</evidence>
<dbReference type="InterPro" id="IPR039630">
    <property type="entry name" value="FAM149"/>
</dbReference>
<dbReference type="Proteomes" id="UP000694892">
    <property type="component" value="Chromosome 1S"/>
</dbReference>
<evidence type="ECO:0000256" key="1">
    <source>
        <dbReference type="ARBA" id="ARBA00008309"/>
    </source>
</evidence>
<organism evidence="4 5">
    <name type="scientific">Xenopus laevis</name>
    <name type="common">African clawed frog</name>
    <dbReference type="NCBI Taxonomy" id="8355"/>
    <lineage>
        <taxon>Eukaryota</taxon>
        <taxon>Metazoa</taxon>
        <taxon>Chordata</taxon>
        <taxon>Craniata</taxon>
        <taxon>Vertebrata</taxon>
        <taxon>Euteleostomi</taxon>
        <taxon>Amphibia</taxon>
        <taxon>Batrachia</taxon>
        <taxon>Anura</taxon>
        <taxon>Pipoidea</taxon>
        <taxon>Pipidae</taxon>
        <taxon>Xenopodinae</taxon>
        <taxon>Xenopus</taxon>
        <taxon>Xenopus</taxon>
    </lineage>
</organism>
<dbReference type="EMBL" id="CM004467">
    <property type="protein sequence ID" value="OCT96894.1"/>
    <property type="molecule type" value="Genomic_DNA"/>
</dbReference>
<dbReference type="PANTHER" id="PTHR31997:SF2">
    <property type="entry name" value="PROTEIN FAM149A"/>
    <property type="match status" value="1"/>
</dbReference>
<reference evidence="5" key="1">
    <citation type="journal article" date="2016" name="Nature">
        <title>Genome evolution in the allotetraploid frog Xenopus laevis.</title>
        <authorList>
            <person name="Session A.M."/>
            <person name="Uno Y."/>
            <person name="Kwon T."/>
            <person name="Chapman J.A."/>
            <person name="Toyoda A."/>
            <person name="Takahashi S."/>
            <person name="Fukui A."/>
            <person name="Hikosaka A."/>
            <person name="Suzuki A."/>
            <person name="Kondo M."/>
            <person name="van Heeringen S.J."/>
            <person name="Quigley I."/>
            <person name="Heinz S."/>
            <person name="Ogino H."/>
            <person name="Ochi H."/>
            <person name="Hellsten U."/>
            <person name="Lyons J.B."/>
            <person name="Simakov O."/>
            <person name="Putnam N."/>
            <person name="Stites J."/>
            <person name="Kuroki Y."/>
            <person name="Tanaka T."/>
            <person name="Michiue T."/>
            <person name="Watanabe M."/>
            <person name="Bogdanovic O."/>
            <person name="Lister R."/>
            <person name="Georgiou G."/>
            <person name="Paranjpe S.S."/>
            <person name="van Kruijsbergen I."/>
            <person name="Shu S."/>
            <person name="Carlson J."/>
            <person name="Kinoshita T."/>
            <person name="Ohta Y."/>
            <person name="Mawaribuchi S."/>
            <person name="Jenkins J."/>
            <person name="Grimwood J."/>
            <person name="Schmutz J."/>
            <person name="Mitros T."/>
            <person name="Mozaffari S.V."/>
            <person name="Suzuki Y."/>
            <person name="Haramoto Y."/>
            <person name="Yamamoto T.S."/>
            <person name="Takagi C."/>
            <person name="Heald R."/>
            <person name="Miller K."/>
            <person name="Haudenschild C."/>
            <person name="Kitzman J."/>
            <person name="Nakayama T."/>
            <person name="Izutsu Y."/>
            <person name="Robert J."/>
            <person name="Fortriede J."/>
            <person name="Burns K."/>
            <person name="Lotay V."/>
            <person name="Karimi K."/>
            <person name="Yasuoka Y."/>
            <person name="Dichmann D.S."/>
            <person name="Flajnik M.F."/>
            <person name="Houston D.W."/>
            <person name="Shendure J."/>
            <person name="DuPasquier L."/>
            <person name="Vize P.D."/>
            <person name="Zorn A.M."/>
            <person name="Ito M."/>
            <person name="Marcotte E.M."/>
            <person name="Wallingford J.B."/>
            <person name="Ito Y."/>
            <person name="Asashima M."/>
            <person name="Ueno N."/>
            <person name="Matsuda Y."/>
            <person name="Veenstra G.J."/>
            <person name="Fujiyama A."/>
            <person name="Harland R.M."/>
            <person name="Taira M."/>
            <person name="Rokhsar D.S."/>
        </authorList>
    </citation>
    <scope>NUCLEOTIDE SEQUENCE [LARGE SCALE GENOMIC DNA]</scope>
    <source>
        <strain evidence="5">J</strain>
    </source>
</reference>
<dbReference type="OMA" id="SASGWNT"/>
<feature type="domain" description="DUF3719" evidence="3">
    <location>
        <begin position="304"/>
        <end position="365"/>
    </location>
</feature>
<evidence type="ECO:0000313" key="5">
    <source>
        <dbReference type="Proteomes" id="UP000694892"/>
    </source>
</evidence>
<dbReference type="AlphaFoldDB" id="A0A974DRR8"/>
<evidence type="ECO:0000256" key="2">
    <source>
        <dbReference type="SAM" id="MobiDB-lite"/>
    </source>
</evidence>
<feature type="compositionally biased region" description="Polar residues" evidence="2">
    <location>
        <begin position="114"/>
        <end position="133"/>
    </location>
</feature>
<dbReference type="Pfam" id="PF12516">
    <property type="entry name" value="DUF3719"/>
    <property type="match status" value="1"/>
</dbReference>